<keyword evidence="1" id="KW-0472">Membrane</keyword>
<name>T0YG64_9ZZZZ</name>
<proteinExistence type="predicted"/>
<reference evidence="3" key="1">
    <citation type="submission" date="2013-08" db="EMBL/GenBank/DDBJ databases">
        <authorList>
            <person name="Mendez C."/>
            <person name="Richter M."/>
            <person name="Ferrer M."/>
            <person name="Sanchez J."/>
        </authorList>
    </citation>
    <scope>NUCLEOTIDE SEQUENCE</scope>
</reference>
<evidence type="ECO:0000313" key="3">
    <source>
        <dbReference type="EMBL" id="EQD30832.1"/>
    </source>
</evidence>
<feature type="non-terminal residue" evidence="3">
    <location>
        <position position="1"/>
    </location>
</feature>
<sequence>RHMLWNNVVLLGAWTAMSAMCGPARFFVIYILTVSIAGGAGIVLFTVQHNFKHSYASDSAHWNIDTAAIEGTSYLVLPRWLNWCTVDIGYHHVHHLSASIPNYHLAECHREYEHLFAGHALAIGRGPRRLAVHSLGLACAADHIDGRVPARA</sequence>
<accession>T0YG64</accession>
<dbReference type="Pfam" id="PF00487">
    <property type="entry name" value="FA_desaturase"/>
    <property type="match status" value="1"/>
</dbReference>
<dbReference type="GO" id="GO:0006629">
    <property type="term" value="P:lipid metabolic process"/>
    <property type="evidence" value="ECO:0007669"/>
    <property type="project" value="InterPro"/>
</dbReference>
<keyword evidence="1" id="KW-0812">Transmembrane</keyword>
<dbReference type="AlphaFoldDB" id="T0YG64"/>
<dbReference type="InterPro" id="IPR005804">
    <property type="entry name" value="FA_desaturase_dom"/>
</dbReference>
<evidence type="ECO:0000259" key="2">
    <source>
        <dbReference type="Pfam" id="PF00487"/>
    </source>
</evidence>
<comment type="caution">
    <text evidence="3">The sequence shown here is derived from an EMBL/GenBank/DDBJ whole genome shotgun (WGS) entry which is preliminary data.</text>
</comment>
<reference evidence="3" key="2">
    <citation type="journal article" date="2014" name="ISME J.">
        <title>Microbial stratification in low pH oxic and suboxic macroscopic growths along an acid mine drainage.</title>
        <authorList>
            <person name="Mendez-Garcia C."/>
            <person name="Mesa V."/>
            <person name="Sprenger R.R."/>
            <person name="Richter M."/>
            <person name="Diez M.S."/>
            <person name="Solano J."/>
            <person name="Bargiela R."/>
            <person name="Golyshina O.V."/>
            <person name="Manteca A."/>
            <person name="Ramos J.L."/>
            <person name="Gallego J.R."/>
            <person name="Llorente I."/>
            <person name="Martins Dos Santos V.A."/>
            <person name="Jensen O.N."/>
            <person name="Pelaez A.I."/>
            <person name="Sanchez J."/>
            <person name="Ferrer M."/>
        </authorList>
    </citation>
    <scope>NUCLEOTIDE SEQUENCE</scope>
</reference>
<evidence type="ECO:0000256" key="1">
    <source>
        <dbReference type="SAM" id="Phobius"/>
    </source>
</evidence>
<dbReference type="EMBL" id="AUZX01014913">
    <property type="protein sequence ID" value="EQD30832.1"/>
    <property type="molecule type" value="Genomic_DNA"/>
</dbReference>
<protein>
    <submittedName>
        <fullName evidence="3">Fatty acid desaturase, type 2</fullName>
    </submittedName>
</protein>
<feature type="transmembrane region" description="Helical" evidence="1">
    <location>
        <begin position="28"/>
        <end position="47"/>
    </location>
</feature>
<keyword evidence="1" id="KW-1133">Transmembrane helix</keyword>
<gene>
    <name evidence="3" type="ORF">B1A_20213</name>
</gene>
<organism evidence="3">
    <name type="scientific">mine drainage metagenome</name>
    <dbReference type="NCBI Taxonomy" id="410659"/>
    <lineage>
        <taxon>unclassified sequences</taxon>
        <taxon>metagenomes</taxon>
        <taxon>ecological metagenomes</taxon>
    </lineage>
</organism>
<feature type="domain" description="Fatty acid desaturase" evidence="2">
    <location>
        <begin position="4"/>
        <end position="123"/>
    </location>
</feature>